<feature type="transmembrane region" description="Helical" evidence="7">
    <location>
        <begin position="96"/>
        <end position="113"/>
    </location>
</feature>
<evidence type="ECO:0000256" key="6">
    <source>
        <dbReference type="SAM" id="Coils"/>
    </source>
</evidence>
<organism evidence="9 10">
    <name type="scientific">Stenotrophomonas koreensis</name>
    <dbReference type="NCBI Taxonomy" id="266128"/>
    <lineage>
        <taxon>Bacteria</taxon>
        <taxon>Pseudomonadati</taxon>
        <taxon>Pseudomonadota</taxon>
        <taxon>Gammaproteobacteria</taxon>
        <taxon>Lysobacterales</taxon>
        <taxon>Lysobacteraceae</taxon>
        <taxon>Stenotrophomonas</taxon>
    </lineage>
</organism>
<evidence type="ECO:0000256" key="5">
    <source>
        <dbReference type="PROSITE-ProRule" id="PRU00284"/>
    </source>
</evidence>
<comment type="subcellular location">
    <subcellularLocation>
        <location evidence="1">Membrane</location>
    </subcellularLocation>
</comment>
<dbReference type="Pfam" id="PF13682">
    <property type="entry name" value="CZB"/>
    <property type="match status" value="1"/>
</dbReference>
<evidence type="ECO:0000256" key="1">
    <source>
        <dbReference type="ARBA" id="ARBA00004370"/>
    </source>
</evidence>
<dbReference type="InterPro" id="IPR025991">
    <property type="entry name" value="Chemoreceptor_zinc-bind_dom"/>
</dbReference>
<dbReference type="GO" id="GO:0006935">
    <property type="term" value="P:chemotaxis"/>
    <property type="evidence" value="ECO:0007669"/>
    <property type="project" value="InterPro"/>
</dbReference>
<dbReference type="AlphaFoldDB" id="A0A7W3UY78"/>
<gene>
    <name evidence="9" type="ORF">H4O09_03065</name>
</gene>
<dbReference type="Gene3D" id="1.10.287.950">
    <property type="entry name" value="Methyl-accepting chemotaxis protein"/>
    <property type="match status" value="1"/>
</dbReference>
<feature type="transmembrane region" description="Helical" evidence="7">
    <location>
        <begin position="120"/>
        <end position="137"/>
    </location>
</feature>
<keyword evidence="6" id="KW-0175">Coiled coil</keyword>
<dbReference type="Pfam" id="PF00015">
    <property type="entry name" value="MCPsignal"/>
    <property type="match status" value="1"/>
</dbReference>
<feature type="transmembrane region" description="Helical" evidence="7">
    <location>
        <begin position="25"/>
        <end position="41"/>
    </location>
</feature>
<evidence type="ECO:0000256" key="2">
    <source>
        <dbReference type="ARBA" id="ARBA00022481"/>
    </source>
</evidence>
<dbReference type="InterPro" id="IPR000014">
    <property type="entry name" value="PAS"/>
</dbReference>
<dbReference type="GO" id="GO:0004888">
    <property type="term" value="F:transmembrane signaling receptor activity"/>
    <property type="evidence" value="ECO:0007669"/>
    <property type="project" value="InterPro"/>
</dbReference>
<sequence>MHTGPDVASTSQSYHRLLSSQADRLFLLLGTVMAAASLAIAMWNQSWLPLLAISLPSWLLMAVQVRLNPGSLLTRNTVALVLMALVAAMIQQTHGLVEMHFGVFVVLALLLYYRDWVPVVVAASAISVHHLGFWWLQSQGLPIRAFAIGSGLEVVLLHAAYVVVETLFVSRMAVNLRREADLLGENPGQLHRFVGDIAAGNDTGYSQQWQAAPGSLADRLVAMQHDLQARNAREQVLNQANAQIRASLDASRTGMMIADEKHIIRYANRAVLQMLRHQQHNLRQTFADFDADGLIGTSIHRFHQNPARIAQLLDNLHSGHNGRIQIGNVHFSQAITPVFADDGSRVGFAVEWHDRTDELALENSISGIVQRAAQGDFSHRLPTLQGQGFTQTLAGNINQLLDTVSTISAEIRQMMAALARGELSFRMQGDYAGDLAAVKADANLTAQRLGEMVLDIRHSAHSIQLAAQEIASGNEDLSRRTEQQAANLEETAASMEELTSTVRQNADASRQANQLATGAAAVATRGGQVMTEVVATMGQIEQSSHRISDIIGVIDGIAFQTNILALNAAVEAARAGEQGRGFAVVASEVRNLAQRSATAAREIKLLIQDSVEKITRGASLVSHAGNTIDEVVGSVGEVSGIVGSISTASSEQSAGIEQVGSTLMQMDATTQQNAALVEEATAAARALQQQAQQLTAAVASFQIDAAATADTHQAPGQHCGGHHPHAVAADDIRSFQAMIDAHHGWKMRLKHWLNGQGPAIEATTAAADDQCSLGQWLYGKGQQVAGLAQFQSLQREHARFHQLAGNIVQLHQQGRSEQARQLLDGAFQDSTQATVAAIRRLRQQVETHGPG</sequence>
<keyword evidence="7" id="KW-0812">Transmembrane</keyword>
<dbReference type="GO" id="GO:0007165">
    <property type="term" value="P:signal transduction"/>
    <property type="evidence" value="ECO:0007669"/>
    <property type="project" value="UniProtKB-KW"/>
</dbReference>
<feature type="coiled-coil region" evidence="6">
    <location>
        <begin position="677"/>
        <end position="704"/>
    </location>
</feature>
<dbReference type="InterPro" id="IPR035965">
    <property type="entry name" value="PAS-like_dom_sf"/>
</dbReference>
<dbReference type="CDD" id="cd11386">
    <property type="entry name" value="MCP_signal"/>
    <property type="match status" value="1"/>
</dbReference>
<evidence type="ECO:0000313" key="10">
    <source>
        <dbReference type="Proteomes" id="UP000550609"/>
    </source>
</evidence>
<dbReference type="RefSeq" id="WP_182621401.1">
    <property type="nucleotide sequence ID" value="NZ_JACIUV010000001.1"/>
</dbReference>
<dbReference type="PANTHER" id="PTHR43531">
    <property type="entry name" value="PROTEIN ICFG"/>
    <property type="match status" value="1"/>
</dbReference>
<feature type="transmembrane region" description="Helical" evidence="7">
    <location>
        <begin position="72"/>
        <end position="90"/>
    </location>
</feature>
<dbReference type="Gene3D" id="3.30.450.20">
    <property type="entry name" value="PAS domain"/>
    <property type="match status" value="1"/>
</dbReference>
<feature type="transmembrane region" description="Helical" evidence="7">
    <location>
        <begin position="143"/>
        <end position="168"/>
    </location>
</feature>
<keyword evidence="7" id="KW-1133">Transmembrane helix</keyword>
<evidence type="ECO:0000256" key="7">
    <source>
        <dbReference type="SAM" id="Phobius"/>
    </source>
</evidence>
<dbReference type="EMBL" id="JACIUV010000001">
    <property type="protein sequence ID" value="MBB1116048.1"/>
    <property type="molecule type" value="Genomic_DNA"/>
</dbReference>
<evidence type="ECO:0000313" key="9">
    <source>
        <dbReference type="EMBL" id="MBB1116048.1"/>
    </source>
</evidence>
<dbReference type="SMART" id="SM00283">
    <property type="entry name" value="MA"/>
    <property type="match status" value="1"/>
</dbReference>
<comment type="similarity">
    <text evidence="4">Belongs to the methyl-accepting chemotaxis (MCP) protein family.</text>
</comment>
<name>A0A7W3UY78_9GAMM</name>
<evidence type="ECO:0000256" key="3">
    <source>
        <dbReference type="ARBA" id="ARBA00023224"/>
    </source>
</evidence>
<dbReference type="PRINTS" id="PR00260">
    <property type="entry name" value="CHEMTRNSDUCR"/>
</dbReference>
<feature type="domain" description="Methyl-accepting transducer" evidence="8">
    <location>
        <begin position="459"/>
        <end position="688"/>
    </location>
</feature>
<dbReference type="InterPro" id="IPR004089">
    <property type="entry name" value="MCPsignal_dom"/>
</dbReference>
<dbReference type="Pfam" id="PF13188">
    <property type="entry name" value="PAS_8"/>
    <property type="match status" value="1"/>
</dbReference>
<evidence type="ECO:0000256" key="4">
    <source>
        <dbReference type="ARBA" id="ARBA00029447"/>
    </source>
</evidence>
<dbReference type="InterPro" id="IPR004090">
    <property type="entry name" value="Chemotax_Me-accpt_rcpt"/>
</dbReference>
<reference evidence="9 10" key="1">
    <citation type="submission" date="2020-08" db="EMBL/GenBank/DDBJ databases">
        <title>Stenotrophomonas sp. W1S232.</title>
        <authorList>
            <person name="Deng Y."/>
        </authorList>
    </citation>
    <scope>NUCLEOTIDE SEQUENCE [LARGE SCALE GENOMIC DNA]</scope>
    <source>
        <strain evidence="9 10">W1S232</strain>
    </source>
</reference>
<dbReference type="GO" id="GO:0005886">
    <property type="term" value="C:plasma membrane"/>
    <property type="evidence" value="ECO:0007669"/>
    <property type="project" value="TreeGrafter"/>
</dbReference>
<dbReference type="InterPro" id="IPR051310">
    <property type="entry name" value="MCP_chemotaxis"/>
</dbReference>
<keyword evidence="2" id="KW-0488">Methylation</keyword>
<dbReference type="SUPFAM" id="SSF55785">
    <property type="entry name" value="PYP-like sensor domain (PAS domain)"/>
    <property type="match status" value="1"/>
</dbReference>
<keyword evidence="7" id="KW-0472">Membrane</keyword>
<proteinExistence type="inferred from homology"/>
<dbReference type="Gene3D" id="1.20.120.30">
    <property type="entry name" value="Aspartate receptor, ligand-binding domain"/>
    <property type="match status" value="1"/>
</dbReference>
<protein>
    <submittedName>
        <fullName evidence="9">CZB domain-containing protein</fullName>
    </submittedName>
</protein>
<keyword evidence="3 5" id="KW-0807">Transducer</keyword>
<accession>A0A7W3UY78</accession>
<dbReference type="FunFam" id="1.10.287.950:FF:000001">
    <property type="entry name" value="Methyl-accepting chemotaxis sensory transducer"/>
    <property type="match status" value="1"/>
</dbReference>
<dbReference type="PROSITE" id="PS50111">
    <property type="entry name" value="CHEMOTAXIS_TRANSDUC_2"/>
    <property type="match status" value="1"/>
</dbReference>
<dbReference type="PANTHER" id="PTHR43531:SF14">
    <property type="entry name" value="METHYL-ACCEPTING CHEMOTAXIS PROTEIN I-RELATED"/>
    <property type="match status" value="1"/>
</dbReference>
<dbReference type="SUPFAM" id="SSF58104">
    <property type="entry name" value="Methyl-accepting chemotaxis protein (MCP) signaling domain"/>
    <property type="match status" value="1"/>
</dbReference>
<evidence type="ECO:0000259" key="8">
    <source>
        <dbReference type="PROSITE" id="PS50111"/>
    </source>
</evidence>
<comment type="caution">
    <text evidence="9">The sequence shown here is derived from an EMBL/GenBank/DDBJ whole genome shotgun (WGS) entry which is preliminary data.</text>
</comment>
<dbReference type="Proteomes" id="UP000550609">
    <property type="component" value="Unassembled WGS sequence"/>
</dbReference>